<dbReference type="GO" id="GO:0080044">
    <property type="term" value="F:quercetin 7-O-glucosyltransferase activity"/>
    <property type="evidence" value="ECO:0007669"/>
    <property type="project" value="TreeGrafter"/>
</dbReference>
<dbReference type="GO" id="GO:0080043">
    <property type="term" value="F:quercetin 3-O-glucosyltransferase activity"/>
    <property type="evidence" value="ECO:0007669"/>
    <property type="project" value="TreeGrafter"/>
</dbReference>
<evidence type="ECO:0000256" key="4">
    <source>
        <dbReference type="RuleBase" id="RU003718"/>
    </source>
</evidence>
<dbReference type="InterPro" id="IPR035595">
    <property type="entry name" value="UDP_glycos_trans_CS"/>
</dbReference>
<reference evidence="6" key="2">
    <citation type="submission" date="2017-06" db="EMBL/GenBank/DDBJ databases">
        <title>The pomegranate genome and the genomics of punicalagin biosynthesis.</title>
        <authorList>
            <person name="Xu C."/>
        </authorList>
    </citation>
    <scope>NUCLEOTIDE SEQUENCE [LARGE SCALE GENOMIC DNA]</scope>
    <source>
        <tissue evidence="6">Fresh leaf</tissue>
    </source>
</reference>
<dbReference type="FunFam" id="3.40.50.2000:FF:000027">
    <property type="entry name" value="Glycosyltransferase"/>
    <property type="match status" value="1"/>
</dbReference>
<dbReference type="PANTHER" id="PTHR11926:SF1516">
    <property type="entry name" value="GLYCOSYLTRANSFERASE"/>
    <property type="match status" value="1"/>
</dbReference>
<dbReference type="Pfam" id="PF00201">
    <property type="entry name" value="UDPGT"/>
    <property type="match status" value="1"/>
</dbReference>
<organism evidence="6 7">
    <name type="scientific">Punica granatum</name>
    <name type="common">Pomegranate</name>
    <dbReference type="NCBI Taxonomy" id="22663"/>
    <lineage>
        <taxon>Eukaryota</taxon>
        <taxon>Viridiplantae</taxon>
        <taxon>Streptophyta</taxon>
        <taxon>Embryophyta</taxon>
        <taxon>Tracheophyta</taxon>
        <taxon>Spermatophyta</taxon>
        <taxon>Magnoliopsida</taxon>
        <taxon>eudicotyledons</taxon>
        <taxon>Gunneridae</taxon>
        <taxon>Pentapetalae</taxon>
        <taxon>rosids</taxon>
        <taxon>malvids</taxon>
        <taxon>Myrtales</taxon>
        <taxon>Lythraceae</taxon>
        <taxon>Punica</taxon>
    </lineage>
</organism>
<dbReference type="Proteomes" id="UP000197138">
    <property type="component" value="Unassembled WGS sequence"/>
</dbReference>
<dbReference type="EC" id="2.4.1.-" evidence="5"/>
<dbReference type="RefSeq" id="XP_031378440.1">
    <property type="nucleotide sequence ID" value="XM_031522580.1"/>
</dbReference>
<protein>
    <recommendedName>
        <fullName evidence="5">Glycosyltransferase</fullName>
        <ecNumber evidence="5">2.4.1.-</ecNumber>
    </recommendedName>
</protein>
<name>A0A218W5W3_PUNGR</name>
<keyword evidence="3 4" id="KW-0808">Transferase</keyword>
<keyword evidence="2 4" id="KW-0328">Glycosyltransferase</keyword>
<dbReference type="FunFam" id="3.40.50.2000:FF:000065">
    <property type="entry name" value="Glycosyltransferase"/>
    <property type="match status" value="1"/>
</dbReference>
<keyword evidence="8" id="KW-1185">Reference proteome</keyword>
<accession>A0A218W5W3</accession>
<gene>
    <name evidence="9" type="primary">LOC116193826</name>
    <name evidence="6" type="ORF">CDL15_Pgr010837</name>
</gene>
<evidence type="ECO:0000313" key="8">
    <source>
        <dbReference type="Proteomes" id="UP000515151"/>
    </source>
</evidence>
<evidence type="ECO:0000313" key="9">
    <source>
        <dbReference type="RefSeq" id="XP_031378440.1"/>
    </source>
</evidence>
<dbReference type="GeneID" id="116193826"/>
<dbReference type="EMBL" id="MTKT01005370">
    <property type="protein sequence ID" value="OWM67899.1"/>
    <property type="molecule type" value="Genomic_DNA"/>
</dbReference>
<dbReference type="SUPFAM" id="SSF53756">
    <property type="entry name" value="UDP-Glycosyltransferase/glycogen phosphorylase"/>
    <property type="match status" value="1"/>
</dbReference>
<evidence type="ECO:0000256" key="1">
    <source>
        <dbReference type="ARBA" id="ARBA00009995"/>
    </source>
</evidence>
<reference evidence="9" key="4">
    <citation type="submission" date="2025-04" db="UniProtKB">
        <authorList>
            <consortium name="RefSeq"/>
        </authorList>
    </citation>
    <scope>IDENTIFICATION</scope>
    <source>
        <tissue evidence="9">Leaf</tissue>
    </source>
</reference>
<evidence type="ECO:0000313" key="7">
    <source>
        <dbReference type="Proteomes" id="UP000197138"/>
    </source>
</evidence>
<dbReference type="Gene3D" id="3.40.50.2000">
    <property type="entry name" value="Glycogen Phosphorylase B"/>
    <property type="match status" value="2"/>
</dbReference>
<reference evidence="8" key="3">
    <citation type="journal article" date="2020" name="Plant Biotechnol. J.">
        <title>The pomegranate (Punica granatum L.) draft genome dissects genetic divergence between soft- and hard-seeded cultivars.</title>
        <authorList>
            <person name="Luo X."/>
            <person name="Li H."/>
            <person name="Wu Z."/>
            <person name="Yao W."/>
            <person name="Zhao P."/>
            <person name="Cao D."/>
            <person name="Yu H."/>
            <person name="Li K."/>
            <person name="Poudel K."/>
            <person name="Zhao D."/>
            <person name="Zhang F."/>
            <person name="Xia X."/>
            <person name="Chen L."/>
            <person name="Wang Q."/>
            <person name="Jing D."/>
            <person name="Cao S."/>
        </authorList>
    </citation>
    <scope>NUCLEOTIDE SEQUENCE [LARGE SCALE GENOMIC DNA]</scope>
</reference>
<comment type="similarity">
    <text evidence="1 4">Belongs to the UDP-glycosyltransferase family.</text>
</comment>
<dbReference type="CDD" id="cd03784">
    <property type="entry name" value="GT1_Gtf-like"/>
    <property type="match status" value="1"/>
</dbReference>
<evidence type="ECO:0000313" key="6">
    <source>
        <dbReference type="EMBL" id="OWM67899.1"/>
    </source>
</evidence>
<evidence type="ECO:0000256" key="2">
    <source>
        <dbReference type="ARBA" id="ARBA00022676"/>
    </source>
</evidence>
<reference evidence="7" key="1">
    <citation type="journal article" date="2017" name="Plant J.">
        <title>The pomegranate (Punica granatum L.) genome and the genomics of punicalagin biosynthesis.</title>
        <authorList>
            <person name="Qin G."/>
            <person name="Xu C."/>
            <person name="Ming R."/>
            <person name="Tang H."/>
            <person name="Guyot R."/>
            <person name="Kramer E.M."/>
            <person name="Hu Y."/>
            <person name="Yi X."/>
            <person name="Qi Y."/>
            <person name="Xu X."/>
            <person name="Gao Z."/>
            <person name="Pan H."/>
            <person name="Jian J."/>
            <person name="Tian Y."/>
            <person name="Yue Z."/>
            <person name="Xu Y."/>
        </authorList>
    </citation>
    <scope>NUCLEOTIDE SEQUENCE [LARGE SCALE GENOMIC DNA]</scope>
    <source>
        <strain evidence="7">cv. Dabenzi</strain>
    </source>
</reference>
<proteinExistence type="inferred from homology"/>
<evidence type="ECO:0000256" key="5">
    <source>
        <dbReference type="RuleBase" id="RU362057"/>
    </source>
</evidence>
<dbReference type="PROSITE" id="PS00375">
    <property type="entry name" value="UDPGT"/>
    <property type="match status" value="1"/>
</dbReference>
<evidence type="ECO:0000256" key="3">
    <source>
        <dbReference type="ARBA" id="ARBA00022679"/>
    </source>
</evidence>
<dbReference type="PANTHER" id="PTHR11926">
    <property type="entry name" value="GLUCOSYL/GLUCURONOSYL TRANSFERASES"/>
    <property type="match status" value="1"/>
</dbReference>
<sequence length="488" mass="54424">MASDVPAKKPHAVCFPSPAQSHIKATLKLAKLLHCKGFHITFVNTELNHIRMLEAQGGLGFLDSLPSDFQFLAIPDGLPPSDAASTQDIAALCESARSFMKAPFCDLVEGLNERAALDTNFPAVSCIVSDGFMTFTTRPASEKLGVPIVNLWTVPACVVMCFMQYPMLMEKGFNSSRDVSSSTDGYLDIIVDWIPGMKNMRLRDISNFIRTTKADDIMFELAIDAMSRANEATATVIHTFEPLEKDVLDALLPMFSGPVYAIGPASLLLDSIPEEKDHTKHVVCNLWMEDSECLRWLDSKEPSSVLYINFGSMAFLTPEQLIEFAMGIANSKRLFLWIIRPDLVHGEAADLPKEFAKNTKGKGFLTSWCPQEKVLNHPSIGGFLTHCGWNSTIESLSAGVPMLCWPYFGDQWTNCRFVCREWGCGLEIGHHVKRDEVEELVKEMMEGEKGKEMKKRAMEWRKLAEEATASSGSSSQYLDRLIHHILSR</sequence>
<dbReference type="AlphaFoldDB" id="A0A218W5W3"/>
<dbReference type="OrthoDB" id="5835829at2759"/>
<dbReference type="Proteomes" id="UP000515151">
    <property type="component" value="Chromosome 2"/>
</dbReference>
<dbReference type="InterPro" id="IPR002213">
    <property type="entry name" value="UDP_glucos_trans"/>
</dbReference>